<dbReference type="GO" id="GO:0016042">
    <property type="term" value="P:lipid catabolic process"/>
    <property type="evidence" value="ECO:0007669"/>
    <property type="project" value="TreeGrafter"/>
</dbReference>
<dbReference type="EMBL" id="JALNTZ010000006">
    <property type="protein sequence ID" value="KAJ3649677.1"/>
    <property type="molecule type" value="Genomic_DNA"/>
</dbReference>
<reference evidence="7" key="1">
    <citation type="journal article" date="2023" name="G3 (Bethesda)">
        <title>Whole genome assemblies of Zophobas morio and Tenebrio molitor.</title>
        <authorList>
            <person name="Kaur S."/>
            <person name="Stinson S.A."/>
            <person name="diCenzo G.C."/>
        </authorList>
    </citation>
    <scope>NUCLEOTIDE SEQUENCE</scope>
    <source>
        <strain evidence="7">QUZm001</strain>
    </source>
</reference>
<dbReference type="Gene3D" id="3.40.50.1820">
    <property type="entry name" value="alpha/beta hydrolase"/>
    <property type="match status" value="1"/>
</dbReference>
<evidence type="ECO:0000256" key="3">
    <source>
        <dbReference type="ARBA" id="ARBA00022525"/>
    </source>
</evidence>
<sequence length="339" mass="37647">MLQKMLKLIVFTCFITLGDAGLDLSVLPDTMKQDLVTVLSGKPLLDSLIRKNEILPENVKFYLWATKKAENYTLIDTSNPTELDKNDVTIVFIIHGWLETRETPWYEPLKNAFFEKNDRYYIIEVDWSPYASQEYLVAAFDTKPVGGVIGQFIANLHNNYSIPLDNFLVVGHSLGGQVSGFVGKKVQEITHTKLPRIITLDPAGPAFKLREASERLNATDAAVVVVIHTNGGIFGFKESCGTIDFFPNGGSLQPGCPVHTVAGPNDLSPSIFCAHWRSWGYFIEALSAPDSFQASQCKVHLKLLNKDLLCTNSETLGNLETTKTGDFYLTTNSESPYSK</sequence>
<dbReference type="InterPro" id="IPR000734">
    <property type="entry name" value="TAG_lipase"/>
</dbReference>
<dbReference type="InterPro" id="IPR029058">
    <property type="entry name" value="AB_hydrolase_fold"/>
</dbReference>
<dbReference type="AlphaFoldDB" id="A0AA38I8J8"/>
<evidence type="ECO:0000313" key="7">
    <source>
        <dbReference type="EMBL" id="KAJ3649677.1"/>
    </source>
</evidence>
<dbReference type="GO" id="GO:0017171">
    <property type="term" value="F:serine hydrolase activity"/>
    <property type="evidence" value="ECO:0007669"/>
    <property type="project" value="TreeGrafter"/>
</dbReference>
<feature type="signal peptide" evidence="5">
    <location>
        <begin position="1"/>
        <end position="20"/>
    </location>
</feature>
<comment type="similarity">
    <text evidence="2 4">Belongs to the AB hydrolase superfamily. Lipase family.</text>
</comment>
<evidence type="ECO:0000256" key="1">
    <source>
        <dbReference type="ARBA" id="ARBA00004613"/>
    </source>
</evidence>
<proteinExistence type="inferred from homology"/>
<feature type="chain" id="PRO_5041403912" description="Lipase domain-containing protein" evidence="5">
    <location>
        <begin position="21"/>
        <end position="339"/>
    </location>
</feature>
<evidence type="ECO:0000313" key="8">
    <source>
        <dbReference type="Proteomes" id="UP001168821"/>
    </source>
</evidence>
<dbReference type="InterPro" id="IPR033906">
    <property type="entry name" value="Lipase_N"/>
</dbReference>
<dbReference type="GO" id="GO:0005615">
    <property type="term" value="C:extracellular space"/>
    <property type="evidence" value="ECO:0007669"/>
    <property type="project" value="TreeGrafter"/>
</dbReference>
<dbReference type="Proteomes" id="UP001168821">
    <property type="component" value="Unassembled WGS sequence"/>
</dbReference>
<evidence type="ECO:0000256" key="4">
    <source>
        <dbReference type="RuleBase" id="RU004262"/>
    </source>
</evidence>
<gene>
    <name evidence="7" type="ORF">Zmor_021404</name>
</gene>
<evidence type="ECO:0000259" key="6">
    <source>
        <dbReference type="Pfam" id="PF00151"/>
    </source>
</evidence>
<accession>A0AA38I8J8</accession>
<dbReference type="Pfam" id="PF00151">
    <property type="entry name" value="Lipase"/>
    <property type="match status" value="1"/>
</dbReference>
<dbReference type="PRINTS" id="PR00821">
    <property type="entry name" value="TAGLIPASE"/>
</dbReference>
<evidence type="ECO:0000256" key="5">
    <source>
        <dbReference type="SAM" id="SignalP"/>
    </source>
</evidence>
<organism evidence="7 8">
    <name type="scientific">Zophobas morio</name>
    <dbReference type="NCBI Taxonomy" id="2755281"/>
    <lineage>
        <taxon>Eukaryota</taxon>
        <taxon>Metazoa</taxon>
        <taxon>Ecdysozoa</taxon>
        <taxon>Arthropoda</taxon>
        <taxon>Hexapoda</taxon>
        <taxon>Insecta</taxon>
        <taxon>Pterygota</taxon>
        <taxon>Neoptera</taxon>
        <taxon>Endopterygota</taxon>
        <taxon>Coleoptera</taxon>
        <taxon>Polyphaga</taxon>
        <taxon>Cucujiformia</taxon>
        <taxon>Tenebrionidae</taxon>
        <taxon>Zophobas</taxon>
    </lineage>
</organism>
<comment type="caution">
    <text evidence="7">The sequence shown here is derived from an EMBL/GenBank/DDBJ whole genome shotgun (WGS) entry which is preliminary data.</text>
</comment>
<dbReference type="SUPFAM" id="SSF53474">
    <property type="entry name" value="alpha/beta-Hydrolases"/>
    <property type="match status" value="1"/>
</dbReference>
<keyword evidence="8" id="KW-1185">Reference proteome</keyword>
<dbReference type="InterPro" id="IPR013818">
    <property type="entry name" value="Lipase"/>
</dbReference>
<feature type="domain" description="Lipase" evidence="6">
    <location>
        <begin position="57"/>
        <end position="337"/>
    </location>
</feature>
<dbReference type="CDD" id="cd00707">
    <property type="entry name" value="Pancreat_lipase_like"/>
    <property type="match status" value="1"/>
</dbReference>
<name>A0AA38I8J8_9CUCU</name>
<keyword evidence="5" id="KW-0732">Signal</keyword>
<comment type="subcellular location">
    <subcellularLocation>
        <location evidence="1">Secreted</location>
    </subcellularLocation>
</comment>
<evidence type="ECO:0000256" key="2">
    <source>
        <dbReference type="ARBA" id="ARBA00010701"/>
    </source>
</evidence>
<protein>
    <recommendedName>
        <fullName evidence="6">Lipase domain-containing protein</fullName>
    </recommendedName>
</protein>
<dbReference type="GO" id="GO:0016298">
    <property type="term" value="F:lipase activity"/>
    <property type="evidence" value="ECO:0007669"/>
    <property type="project" value="InterPro"/>
</dbReference>
<dbReference type="PANTHER" id="PTHR11610">
    <property type="entry name" value="LIPASE"/>
    <property type="match status" value="1"/>
</dbReference>
<dbReference type="PANTHER" id="PTHR11610:SF173">
    <property type="entry name" value="LIPASE DOMAIN-CONTAINING PROTEIN-RELATED"/>
    <property type="match status" value="1"/>
</dbReference>
<keyword evidence="3" id="KW-0964">Secreted</keyword>